<evidence type="ECO:0000313" key="2">
    <source>
        <dbReference type="Proteomes" id="UP000236655"/>
    </source>
</evidence>
<dbReference type="RefSeq" id="WP_102952106.1">
    <property type="nucleotide sequence ID" value="NZ_CP024847.1"/>
</dbReference>
<name>A0A2I7N8N5_9NEIS</name>
<dbReference type="SUPFAM" id="SSF46894">
    <property type="entry name" value="C-terminal effector domain of the bipartite response regulators"/>
    <property type="match status" value="1"/>
</dbReference>
<dbReference type="InterPro" id="IPR016032">
    <property type="entry name" value="Sig_transdc_resp-reg_C-effctor"/>
</dbReference>
<dbReference type="OrthoDB" id="9758570at2"/>
<proteinExistence type="predicted"/>
<gene>
    <name evidence="1" type="ORF">CUN60_11110</name>
</gene>
<dbReference type="Gene3D" id="1.10.10.10">
    <property type="entry name" value="Winged helix-like DNA-binding domain superfamily/Winged helix DNA-binding domain"/>
    <property type="match status" value="1"/>
</dbReference>
<reference evidence="2" key="1">
    <citation type="submission" date="2017-11" db="EMBL/GenBank/DDBJ databases">
        <authorList>
            <person name="Chan K.G."/>
            <person name="Lee L.S."/>
        </authorList>
    </citation>
    <scope>NUCLEOTIDE SEQUENCE [LARGE SCALE GENOMIC DNA]</scope>
    <source>
        <strain evidence="2">DSM 100970</strain>
    </source>
</reference>
<dbReference type="KEGG" id="nba:CUN60_11110"/>
<sequence length="277" mass="31843">MLSQQEKYKYLQEVVISDFMPLVEQKIFSVIYDYDCKIAICTNYSAQSIAMESWKDAVGISFKDQHRSDLGAKIFGSKYTGAFVEFIHHYIEKIYQLQLSIFRNKNVVNFIDLLPYNDQFIAYLITYVPIFHPRGEVIGIQSFATSIPFFSHHDYLQNILGYNKQTEISKTAVKLTNREHEILFLLANLIPPEQMTQILGISRSTIANIIAKQLSKKFGLAGSNSKLLTQLAIEQGYHKLIPESLSKPYIIILDEQLAKEINLDKKKPLKKEALTCY</sequence>
<dbReference type="Proteomes" id="UP000236655">
    <property type="component" value="Chromosome"/>
</dbReference>
<dbReference type="InterPro" id="IPR036388">
    <property type="entry name" value="WH-like_DNA-bd_sf"/>
</dbReference>
<organism evidence="1 2">
    <name type="scientific">Aquella oligotrophica</name>
    <dbReference type="NCBI Taxonomy" id="2067065"/>
    <lineage>
        <taxon>Bacteria</taxon>
        <taxon>Pseudomonadati</taxon>
        <taxon>Pseudomonadota</taxon>
        <taxon>Betaproteobacteria</taxon>
        <taxon>Neisseriales</taxon>
        <taxon>Neisseriaceae</taxon>
        <taxon>Aquella</taxon>
    </lineage>
</organism>
<evidence type="ECO:0008006" key="3">
    <source>
        <dbReference type="Google" id="ProtNLM"/>
    </source>
</evidence>
<keyword evidence="2" id="KW-1185">Reference proteome</keyword>
<accession>A0A2I7N8N5</accession>
<evidence type="ECO:0000313" key="1">
    <source>
        <dbReference type="EMBL" id="AUR52819.1"/>
    </source>
</evidence>
<dbReference type="AlphaFoldDB" id="A0A2I7N8N5"/>
<protein>
    <recommendedName>
        <fullName evidence="3">HTH luxR-type domain-containing protein</fullName>
    </recommendedName>
</protein>
<dbReference type="GO" id="GO:0003677">
    <property type="term" value="F:DNA binding"/>
    <property type="evidence" value="ECO:0007669"/>
    <property type="project" value="InterPro"/>
</dbReference>
<dbReference type="GO" id="GO:0006355">
    <property type="term" value="P:regulation of DNA-templated transcription"/>
    <property type="evidence" value="ECO:0007669"/>
    <property type="project" value="InterPro"/>
</dbReference>
<dbReference type="EMBL" id="CP024847">
    <property type="protein sequence ID" value="AUR52819.1"/>
    <property type="molecule type" value="Genomic_DNA"/>
</dbReference>